<evidence type="ECO:0008006" key="11">
    <source>
        <dbReference type="Google" id="ProtNLM"/>
    </source>
</evidence>
<dbReference type="PROSITE" id="PS51737">
    <property type="entry name" value="RECOMBINASE_DNA_BIND"/>
    <property type="match status" value="1"/>
</dbReference>
<dbReference type="SUPFAM" id="SSF53041">
    <property type="entry name" value="Resolvase-like"/>
    <property type="match status" value="1"/>
</dbReference>
<dbReference type="PROSITE" id="PS00397">
    <property type="entry name" value="RECOMBINASES_1"/>
    <property type="match status" value="1"/>
</dbReference>
<dbReference type="InterPro" id="IPR036162">
    <property type="entry name" value="Resolvase-like_N_sf"/>
</dbReference>
<proteinExistence type="predicted"/>
<evidence type="ECO:0000256" key="5">
    <source>
        <dbReference type="PROSITE-ProRule" id="PRU10137"/>
    </source>
</evidence>
<dbReference type="CDD" id="cd00338">
    <property type="entry name" value="Ser_Recombinase"/>
    <property type="match status" value="1"/>
</dbReference>
<dbReference type="Pfam" id="PF00239">
    <property type="entry name" value="Resolvase"/>
    <property type="match status" value="1"/>
</dbReference>
<gene>
    <name evidence="9" type="ORF">BEP19_09505</name>
</gene>
<reference evidence="9 10" key="1">
    <citation type="submission" date="2016-08" db="EMBL/GenBank/DDBJ databases">
        <title>Novel Firmicute Genomes.</title>
        <authorList>
            <person name="Poppleton D.I."/>
            <person name="Gribaldo S."/>
        </authorList>
    </citation>
    <scope>NUCLEOTIDE SEQUENCE [LARGE SCALE GENOMIC DNA]</scope>
    <source>
        <strain evidence="9 10">RAOx-1</strain>
    </source>
</reference>
<dbReference type="Gene3D" id="3.40.50.1390">
    <property type="entry name" value="Resolvase, N-terminal catalytic domain"/>
    <property type="match status" value="1"/>
</dbReference>
<evidence type="ECO:0000259" key="7">
    <source>
        <dbReference type="PROSITE" id="PS51736"/>
    </source>
</evidence>
<evidence type="ECO:0000313" key="9">
    <source>
        <dbReference type="EMBL" id="RKD24603.1"/>
    </source>
</evidence>
<keyword evidence="10" id="KW-1185">Reference proteome</keyword>
<dbReference type="EMBL" id="MCHY01000008">
    <property type="protein sequence ID" value="RKD24603.1"/>
    <property type="molecule type" value="Genomic_DNA"/>
</dbReference>
<evidence type="ECO:0000256" key="3">
    <source>
        <dbReference type="ARBA" id="ARBA00023172"/>
    </source>
</evidence>
<dbReference type="GO" id="GO:0003677">
    <property type="term" value="F:DNA binding"/>
    <property type="evidence" value="ECO:0007669"/>
    <property type="project" value="UniProtKB-KW"/>
</dbReference>
<comment type="caution">
    <text evidence="9">The sequence shown here is derived from an EMBL/GenBank/DDBJ whole genome shotgun (WGS) entry which is preliminary data.</text>
</comment>
<keyword evidence="6" id="KW-0175">Coiled coil</keyword>
<dbReference type="GO" id="GO:0000150">
    <property type="term" value="F:DNA strand exchange activity"/>
    <property type="evidence" value="ECO:0007669"/>
    <property type="project" value="InterPro"/>
</dbReference>
<dbReference type="InterPro" id="IPR006119">
    <property type="entry name" value="Resolv_N"/>
</dbReference>
<dbReference type="InterPro" id="IPR038109">
    <property type="entry name" value="DNA_bind_recomb_sf"/>
</dbReference>
<dbReference type="RefSeq" id="WP_170145345.1">
    <property type="nucleotide sequence ID" value="NZ_MCHY01000008.1"/>
</dbReference>
<protein>
    <recommendedName>
        <fullName evidence="11">Resolvase</fullName>
    </recommendedName>
</protein>
<keyword evidence="3" id="KW-0233">DNA recombination</keyword>
<organism evidence="9 10">
    <name type="scientific">Ammoniphilus oxalaticus</name>
    <dbReference type="NCBI Taxonomy" id="66863"/>
    <lineage>
        <taxon>Bacteria</taxon>
        <taxon>Bacillati</taxon>
        <taxon>Bacillota</taxon>
        <taxon>Bacilli</taxon>
        <taxon>Bacillales</taxon>
        <taxon>Paenibacillaceae</taxon>
        <taxon>Aneurinibacillus group</taxon>
        <taxon>Ammoniphilus</taxon>
    </lineage>
</organism>
<dbReference type="GO" id="GO:0015074">
    <property type="term" value="P:DNA integration"/>
    <property type="evidence" value="ECO:0007669"/>
    <property type="project" value="UniProtKB-KW"/>
</dbReference>
<evidence type="ECO:0000259" key="8">
    <source>
        <dbReference type="PROSITE" id="PS51737"/>
    </source>
</evidence>
<feature type="domain" description="Recombinase" evidence="8">
    <location>
        <begin position="160"/>
        <end position="279"/>
    </location>
</feature>
<dbReference type="SMART" id="SM00857">
    <property type="entry name" value="Resolvase"/>
    <property type="match status" value="1"/>
</dbReference>
<feature type="active site" description="O-(5'-phospho-DNA)-serine intermediate" evidence="4 5">
    <location>
        <position position="15"/>
    </location>
</feature>
<dbReference type="Gene3D" id="3.90.1750.20">
    <property type="entry name" value="Putative Large Serine Recombinase, Chain B, Domain 2"/>
    <property type="match status" value="1"/>
</dbReference>
<dbReference type="PANTHER" id="PTHR30461">
    <property type="entry name" value="DNA-INVERTASE FROM LAMBDOID PROPHAGE"/>
    <property type="match status" value="1"/>
</dbReference>
<feature type="coiled-coil region" evidence="6">
    <location>
        <begin position="379"/>
        <end position="444"/>
    </location>
</feature>
<accession>A0A419SKR4</accession>
<dbReference type="PANTHER" id="PTHR30461:SF23">
    <property type="entry name" value="DNA RECOMBINASE-RELATED"/>
    <property type="match status" value="1"/>
</dbReference>
<dbReference type="Pfam" id="PF13408">
    <property type="entry name" value="Zn_ribbon_recom"/>
    <property type="match status" value="1"/>
</dbReference>
<keyword evidence="2" id="KW-0238">DNA-binding</keyword>
<dbReference type="Proteomes" id="UP000284219">
    <property type="component" value="Unassembled WGS sequence"/>
</dbReference>
<keyword evidence="1" id="KW-0229">DNA integration</keyword>
<dbReference type="PROSITE" id="PS51736">
    <property type="entry name" value="RECOMBINASES_3"/>
    <property type="match status" value="1"/>
</dbReference>
<evidence type="ECO:0000313" key="10">
    <source>
        <dbReference type="Proteomes" id="UP000284219"/>
    </source>
</evidence>
<dbReference type="Pfam" id="PF07508">
    <property type="entry name" value="Recombinase"/>
    <property type="match status" value="1"/>
</dbReference>
<feature type="domain" description="Resolvase/invertase-type recombinase catalytic" evidence="7">
    <location>
        <begin position="7"/>
        <end position="153"/>
    </location>
</feature>
<dbReference type="InterPro" id="IPR006118">
    <property type="entry name" value="Recombinase_CS"/>
</dbReference>
<sequence length="547" mass="64150">MSTNLIKCCGYVRVSTEEQLEGYSLEFQADEIRKYASLNGYEIVDIYEERGESAKNLNRTQFQRMVKDLYENKFEVILAWKVDRISRDVVDLMQLIKELNGKDKKLVITSTNSDSTKENDDIVFLLQGYFSELERKKILERTSLGMKKRALEGYRNGGKVFGYDMVNKHLVVNEDESKIVQEIFELRALGKGYKYIALQLNARGIKTKRNNSFSIAGIKGILNNVIYIGLIKYGEYVNWNEKRRAGRAEPEIVIGQHKKIISQELWDNVQEINKKYREKRLVNRTVKGELLLTGVLRCPVCNYGTVMHKSKGHFYYMCGQYHNKGITVCRSNLVKRDFIEKHVENVVLQIINNEEIIQEMIEYHEKTSNANTDLAESQLKSIINKIELTNKRLTKLEEEYLNDLLNDYARERNNKLAEKVSKELQELEINKGFLEEEIAEKENKQINEKGIREAFKDFESVYFSADRLLKKSLLRALIKRIEVSKDRKRLESIEFWFFPDYRLPLGELRRRSVYSQRIVKTIEGRRRCNDSRGQRAYDSGYNRAGIY</sequence>
<dbReference type="InterPro" id="IPR025827">
    <property type="entry name" value="Zn_ribbon_recom_dom"/>
</dbReference>
<name>A0A419SKR4_9BACL</name>
<evidence type="ECO:0000256" key="2">
    <source>
        <dbReference type="ARBA" id="ARBA00023125"/>
    </source>
</evidence>
<dbReference type="AlphaFoldDB" id="A0A419SKR4"/>
<dbReference type="InterPro" id="IPR011109">
    <property type="entry name" value="DNA_bind_recombinase_dom"/>
</dbReference>
<evidence type="ECO:0000256" key="6">
    <source>
        <dbReference type="SAM" id="Coils"/>
    </source>
</evidence>
<evidence type="ECO:0000256" key="4">
    <source>
        <dbReference type="PIRSR" id="PIRSR606118-50"/>
    </source>
</evidence>
<dbReference type="InterPro" id="IPR050639">
    <property type="entry name" value="SSR_resolvase"/>
</dbReference>
<evidence type="ECO:0000256" key="1">
    <source>
        <dbReference type="ARBA" id="ARBA00022908"/>
    </source>
</evidence>